<evidence type="ECO:0000313" key="8">
    <source>
        <dbReference type="Proteomes" id="UP000007875"/>
    </source>
</evidence>
<dbReference type="Ensembl" id="ENSCSAVT00000015351.1">
    <property type="protein sequence ID" value="ENSCSAVP00000015177.1"/>
    <property type="gene ID" value="ENSCSAVG00000008901.1"/>
</dbReference>
<keyword evidence="4 5" id="KW-0274">FAD</keyword>
<dbReference type="InParanoid" id="H2ZC61"/>
<reference evidence="7" key="3">
    <citation type="submission" date="2025-09" db="UniProtKB">
        <authorList>
            <consortium name="Ensembl"/>
        </authorList>
    </citation>
    <scope>IDENTIFICATION</scope>
</reference>
<evidence type="ECO:0000259" key="6">
    <source>
        <dbReference type="PROSITE" id="PS00623"/>
    </source>
</evidence>
<dbReference type="InterPro" id="IPR036188">
    <property type="entry name" value="FAD/NAD-bd_sf"/>
</dbReference>
<evidence type="ECO:0000256" key="1">
    <source>
        <dbReference type="ARBA" id="ARBA00001974"/>
    </source>
</evidence>
<dbReference type="SUPFAM" id="SSF51905">
    <property type="entry name" value="FAD/NAD(P)-binding domain"/>
    <property type="match status" value="1"/>
</dbReference>
<reference evidence="8" key="1">
    <citation type="submission" date="2003-08" db="EMBL/GenBank/DDBJ databases">
        <authorList>
            <person name="Birren B."/>
            <person name="Nusbaum C."/>
            <person name="Abebe A."/>
            <person name="Abouelleil A."/>
            <person name="Adekoya E."/>
            <person name="Ait-zahra M."/>
            <person name="Allen N."/>
            <person name="Allen T."/>
            <person name="An P."/>
            <person name="Anderson M."/>
            <person name="Anderson S."/>
            <person name="Arachchi H."/>
            <person name="Armbruster J."/>
            <person name="Bachantsang P."/>
            <person name="Baldwin J."/>
            <person name="Barry A."/>
            <person name="Bayul T."/>
            <person name="Blitshsteyn B."/>
            <person name="Bloom T."/>
            <person name="Blye J."/>
            <person name="Boguslavskiy L."/>
            <person name="Borowsky M."/>
            <person name="Boukhgalter B."/>
            <person name="Brunache A."/>
            <person name="Butler J."/>
            <person name="Calixte N."/>
            <person name="Calvo S."/>
            <person name="Camarata J."/>
            <person name="Campo K."/>
            <person name="Chang J."/>
            <person name="Cheshatsang Y."/>
            <person name="Citroen M."/>
            <person name="Collymore A."/>
            <person name="Considine T."/>
            <person name="Cook A."/>
            <person name="Cooke P."/>
            <person name="Corum B."/>
            <person name="Cuomo C."/>
            <person name="David R."/>
            <person name="Dawoe T."/>
            <person name="Degray S."/>
            <person name="Dodge S."/>
            <person name="Dooley K."/>
            <person name="Dorje P."/>
            <person name="Dorjee K."/>
            <person name="Dorris L."/>
            <person name="Duffey N."/>
            <person name="Dupes A."/>
            <person name="Elkins T."/>
            <person name="Engels R."/>
            <person name="Erickson J."/>
            <person name="Farina A."/>
            <person name="Faro S."/>
            <person name="Ferreira P."/>
            <person name="Fischer H."/>
            <person name="Fitzgerald M."/>
            <person name="Foley K."/>
            <person name="Gage D."/>
            <person name="Galagan J."/>
            <person name="Gearin G."/>
            <person name="Gnerre S."/>
            <person name="Gnirke A."/>
            <person name="Goyette A."/>
            <person name="Graham J."/>
            <person name="Grandbois E."/>
            <person name="Gyaltsen K."/>
            <person name="Hafez N."/>
            <person name="Hagopian D."/>
            <person name="Hagos B."/>
            <person name="Hall J."/>
            <person name="Hatcher B."/>
            <person name="Heller A."/>
            <person name="Higgins H."/>
            <person name="Honan T."/>
            <person name="Horn A."/>
            <person name="Houde N."/>
            <person name="Hughes L."/>
            <person name="Hulme W."/>
            <person name="Husby E."/>
            <person name="Iliev I."/>
            <person name="Jaffe D."/>
            <person name="Jones C."/>
            <person name="Kamal M."/>
            <person name="Kamat A."/>
            <person name="Kamvysselis M."/>
            <person name="Karlsson E."/>
            <person name="Kells C."/>
            <person name="Kieu A."/>
            <person name="Kisner P."/>
            <person name="Kodira C."/>
            <person name="Kulbokas E."/>
            <person name="Labutti K."/>
            <person name="Lama D."/>
            <person name="Landers T."/>
            <person name="Leger J."/>
            <person name="Levine S."/>
            <person name="Lewis D."/>
            <person name="Lewis T."/>
            <person name="Lindblad-toh K."/>
            <person name="Liu X."/>
            <person name="Lokyitsang T."/>
            <person name="Lokyitsang Y."/>
            <person name="Lucien O."/>
            <person name="Lui A."/>
            <person name="Ma L.J."/>
            <person name="Mabbitt R."/>
            <person name="Macdonald J."/>
            <person name="Maclean C."/>
            <person name="Major J."/>
            <person name="Manning J."/>
            <person name="Marabella R."/>
            <person name="Maru K."/>
            <person name="Matthews C."/>
            <person name="Mauceli E."/>
            <person name="Mccarthy M."/>
            <person name="Mcdonough S."/>
            <person name="Mcghee T."/>
            <person name="Meldrim J."/>
            <person name="Meneus L."/>
            <person name="Mesirov J."/>
            <person name="Mihalev A."/>
            <person name="Mihova T."/>
            <person name="Mikkelsen T."/>
            <person name="Mlenga V."/>
            <person name="Moru K."/>
            <person name="Mozes J."/>
            <person name="Mulrain L."/>
            <person name="Munson G."/>
            <person name="Naylor J."/>
            <person name="Newes C."/>
            <person name="Nguyen C."/>
            <person name="Nguyen N."/>
            <person name="Nguyen T."/>
            <person name="Nicol R."/>
            <person name="Nielsen C."/>
            <person name="Nizzari M."/>
            <person name="Norbu C."/>
            <person name="Norbu N."/>
            <person name="O'donnell P."/>
            <person name="Okoawo O."/>
            <person name="O'leary S."/>
            <person name="Omotosho B."/>
            <person name="O'neill K."/>
            <person name="Osman S."/>
            <person name="Parker S."/>
            <person name="Perrin D."/>
            <person name="Phunkhang P."/>
            <person name="Piqani B."/>
            <person name="Purcell S."/>
            <person name="Rachupka T."/>
            <person name="Ramasamy U."/>
            <person name="Rameau R."/>
            <person name="Ray V."/>
            <person name="Raymond C."/>
            <person name="Retta R."/>
            <person name="Richardson S."/>
            <person name="Rise C."/>
            <person name="Rodriguez J."/>
            <person name="Rogers J."/>
            <person name="Rogov P."/>
            <person name="Rutman M."/>
            <person name="Schupbach R."/>
            <person name="Seaman C."/>
            <person name="Settipalli S."/>
            <person name="Sharpe T."/>
            <person name="Sheridan J."/>
            <person name="Sherpa N."/>
            <person name="Shi J."/>
            <person name="Smirnov S."/>
            <person name="Smith C."/>
            <person name="Sougnez C."/>
            <person name="Spencer B."/>
            <person name="Stalker J."/>
            <person name="Stange-thomann N."/>
            <person name="Stavropoulos S."/>
            <person name="Stetson K."/>
            <person name="Stone C."/>
            <person name="Stone S."/>
            <person name="Stubbs M."/>
            <person name="Talamas J."/>
            <person name="Tchuinga P."/>
            <person name="Tenzing P."/>
            <person name="Tesfaye S."/>
            <person name="Theodore J."/>
            <person name="Thoulutsang Y."/>
            <person name="Topham K."/>
            <person name="Towey S."/>
            <person name="Tsamla T."/>
            <person name="Tsomo N."/>
            <person name="Vallee D."/>
            <person name="Vassiliev H."/>
            <person name="Venkataraman V."/>
            <person name="Vinson J."/>
            <person name="Vo A."/>
            <person name="Wade C."/>
            <person name="Wang S."/>
            <person name="Wangchuk T."/>
            <person name="Wangdi T."/>
            <person name="Whittaker C."/>
            <person name="Wilkinson J."/>
            <person name="Wu Y."/>
            <person name="Wyman D."/>
            <person name="Yadav S."/>
            <person name="Yang S."/>
            <person name="Yang X."/>
            <person name="Yeager S."/>
            <person name="Yee E."/>
            <person name="Young G."/>
            <person name="Zainoun J."/>
            <person name="Zembeck L."/>
            <person name="Zimmer A."/>
            <person name="Zody M."/>
            <person name="Lander E."/>
        </authorList>
    </citation>
    <scope>NUCLEOTIDE SEQUENCE [LARGE SCALE GENOMIC DNA]</scope>
</reference>
<dbReference type="GO" id="GO:0050660">
    <property type="term" value="F:flavin adenine dinucleotide binding"/>
    <property type="evidence" value="ECO:0007669"/>
    <property type="project" value="InterPro"/>
</dbReference>
<dbReference type="GO" id="GO:0005743">
    <property type="term" value="C:mitochondrial inner membrane"/>
    <property type="evidence" value="ECO:0007669"/>
    <property type="project" value="TreeGrafter"/>
</dbReference>
<proteinExistence type="inferred from homology"/>
<comment type="similarity">
    <text evidence="2 5">Belongs to the GMC oxidoreductase family.</text>
</comment>
<dbReference type="PANTHER" id="PTHR11552:SF147">
    <property type="entry name" value="CHOLINE DEHYDROGENASE, MITOCHONDRIAL"/>
    <property type="match status" value="1"/>
</dbReference>
<feature type="domain" description="Glucose-methanol-choline oxidoreductase N-terminal" evidence="6">
    <location>
        <begin position="118"/>
        <end position="141"/>
    </location>
</feature>
<organism evidence="7 8">
    <name type="scientific">Ciona savignyi</name>
    <name type="common">Pacific transparent sea squirt</name>
    <dbReference type="NCBI Taxonomy" id="51511"/>
    <lineage>
        <taxon>Eukaryota</taxon>
        <taxon>Metazoa</taxon>
        <taxon>Chordata</taxon>
        <taxon>Tunicata</taxon>
        <taxon>Ascidiacea</taxon>
        <taxon>Phlebobranchia</taxon>
        <taxon>Cionidae</taxon>
        <taxon>Ciona</taxon>
    </lineage>
</organism>
<dbReference type="eggNOG" id="KOG1238">
    <property type="taxonomic scope" value="Eukaryota"/>
</dbReference>
<keyword evidence="8" id="KW-1185">Reference proteome</keyword>
<dbReference type="InterPro" id="IPR012132">
    <property type="entry name" value="GMC_OxRdtase"/>
</dbReference>
<protein>
    <recommendedName>
        <fullName evidence="6">Glucose-methanol-choline oxidoreductase N-terminal domain-containing protein</fullName>
    </recommendedName>
</protein>
<accession>H2ZC61</accession>
<dbReference type="GeneTree" id="ENSGT00940000165117"/>
<dbReference type="Proteomes" id="UP000007875">
    <property type="component" value="Unassembled WGS sequence"/>
</dbReference>
<evidence type="ECO:0000313" key="7">
    <source>
        <dbReference type="Ensembl" id="ENSCSAVP00000015177.1"/>
    </source>
</evidence>
<dbReference type="PANTHER" id="PTHR11552">
    <property type="entry name" value="GLUCOSE-METHANOL-CHOLINE GMC OXIDOREDUCTASE"/>
    <property type="match status" value="1"/>
</dbReference>
<dbReference type="OMA" id="ANAYEMQ"/>
<evidence type="ECO:0000256" key="4">
    <source>
        <dbReference type="ARBA" id="ARBA00022827"/>
    </source>
</evidence>
<dbReference type="InterPro" id="IPR000172">
    <property type="entry name" value="GMC_OxRdtase_N"/>
</dbReference>
<keyword evidence="3 5" id="KW-0285">Flavoprotein</keyword>
<dbReference type="Gene3D" id="3.50.50.60">
    <property type="entry name" value="FAD/NAD(P)-binding domain"/>
    <property type="match status" value="2"/>
</dbReference>
<evidence type="ECO:0000256" key="2">
    <source>
        <dbReference type="ARBA" id="ARBA00010790"/>
    </source>
</evidence>
<dbReference type="STRING" id="51511.ENSCSAVP00000015177"/>
<reference evidence="7" key="2">
    <citation type="submission" date="2025-08" db="UniProtKB">
        <authorList>
            <consortium name="Ensembl"/>
        </authorList>
    </citation>
    <scope>IDENTIFICATION</scope>
</reference>
<dbReference type="AlphaFoldDB" id="H2ZC61"/>
<dbReference type="GO" id="GO:0008812">
    <property type="term" value="F:choline dehydrogenase activity"/>
    <property type="evidence" value="ECO:0007669"/>
    <property type="project" value="TreeGrafter"/>
</dbReference>
<name>H2ZC61_CIOSA</name>
<comment type="cofactor">
    <cofactor evidence="1">
        <name>FAD</name>
        <dbReference type="ChEBI" id="CHEBI:57692"/>
    </cofactor>
</comment>
<dbReference type="Pfam" id="PF00732">
    <property type="entry name" value="GMC_oxred_N"/>
    <property type="match status" value="1"/>
</dbReference>
<evidence type="ECO:0000256" key="5">
    <source>
        <dbReference type="RuleBase" id="RU003968"/>
    </source>
</evidence>
<dbReference type="PROSITE" id="PS00623">
    <property type="entry name" value="GMC_OXRED_1"/>
    <property type="match status" value="1"/>
</dbReference>
<dbReference type="HOGENOM" id="CLU_002865_1_3_1"/>
<sequence>MARVLYLAILAFVAAYIIQYYRVKRCSITRETADNEYDFVIVGAGTSGSVIANRLSEIHNVKILLLEAGEEDSPNFLINTPMMVTTLQNASTDWSYRTVPQKHACFSLKDQVSFWPRGKVLGGSSSINYMVYSRGNRYDYDAWEASGAVGWGFDDVLAYFKKAESGHIKGHDNLGTDGPLNIESSFGNKASEWFIKAGKEIGYKEFDYNAGTGEGFSRIQYSRKNGVRQSSSSGYLHQVAKQRSNLHILSGAHVQRILFDQKDEVPRAIGVEYIKNGQKFEVMASK</sequence>
<evidence type="ECO:0000256" key="3">
    <source>
        <dbReference type="ARBA" id="ARBA00022630"/>
    </source>
</evidence>